<gene>
    <name evidence="1" type="ORF">NME_0572</name>
</gene>
<proteinExistence type="predicted"/>
<dbReference type="EMBL" id="AM889137">
    <property type="protein sequence ID" value="CBA04758.1"/>
    <property type="molecule type" value="Genomic_DNA"/>
</dbReference>
<sequence length="31" mass="3725">MKTLLQLQTAAQNFAAYYKDQTDERREKDTF</sequence>
<organism evidence="1">
    <name type="scientific">Neisseria meningitidis alpha153</name>
    <dbReference type="NCBI Taxonomy" id="663926"/>
    <lineage>
        <taxon>Bacteria</taxon>
        <taxon>Pseudomonadati</taxon>
        <taxon>Pseudomonadota</taxon>
        <taxon>Betaproteobacteria</taxon>
        <taxon>Neisseriales</taxon>
        <taxon>Neisseriaceae</taxon>
        <taxon>Neisseria</taxon>
    </lineage>
</organism>
<reference evidence="1" key="1">
    <citation type="journal article" date="2008" name="Proc. Natl. Acad. Sci. U.S.A.">
        <title>Whole-genome comparison of disease and carriage strains provides insights into virulence evolution in Neisseria meningitidis.</title>
        <authorList>
            <person name="Schoen C."/>
            <person name="Blom J."/>
            <person name="Claus H."/>
            <person name="Schramm-Glueck A."/>
            <person name="Brandt P."/>
            <person name="Mueller T."/>
            <person name="Goesmann A."/>
            <person name="Joseph B."/>
            <person name="Konietzny S."/>
            <person name="Kurzai O."/>
            <person name="Schmitt C."/>
            <person name="Friedrich T."/>
            <person name="Linke B."/>
            <person name="Vogel U."/>
            <person name="Frosch M."/>
        </authorList>
    </citation>
    <scope>NUCLEOTIDE SEQUENCE</scope>
    <source>
        <strain evidence="1">Alpha153</strain>
    </source>
</reference>
<protein>
    <submittedName>
        <fullName evidence="1">Uncharacterized protein</fullName>
    </submittedName>
</protein>
<dbReference type="AlphaFoldDB" id="C6SBB0"/>
<accession>C6SBB0</accession>
<evidence type="ECO:0000313" key="1">
    <source>
        <dbReference type="EMBL" id="CBA04758.1"/>
    </source>
</evidence>
<name>C6SBB0_NEIME</name>